<feature type="compositionally biased region" description="Pro residues" evidence="1">
    <location>
        <begin position="100"/>
        <end position="111"/>
    </location>
</feature>
<accession>A0A318RIH6</accession>
<dbReference type="Pfam" id="PF11209">
    <property type="entry name" value="LmeA"/>
    <property type="match status" value="1"/>
</dbReference>
<evidence type="ECO:0000256" key="1">
    <source>
        <dbReference type="SAM" id="MobiDB-lite"/>
    </source>
</evidence>
<evidence type="ECO:0000313" key="3">
    <source>
        <dbReference type="EMBL" id="PYE15092.1"/>
    </source>
</evidence>
<feature type="compositionally biased region" description="Low complexity" evidence="1">
    <location>
        <begin position="244"/>
        <end position="257"/>
    </location>
</feature>
<organism evidence="3 4">
    <name type="scientific">Williamsia limnetica</name>
    <dbReference type="NCBI Taxonomy" id="882452"/>
    <lineage>
        <taxon>Bacteria</taxon>
        <taxon>Bacillati</taxon>
        <taxon>Actinomycetota</taxon>
        <taxon>Actinomycetes</taxon>
        <taxon>Mycobacteriales</taxon>
        <taxon>Nocardiaceae</taxon>
        <taxon>Williamsia</taxon>
    </lineage>
</organism>
<dbReference type="AlphaFoldDB" id="A0A318RIH6"/>
<reference evidence="3 4" key="1">
    <citation type="submission" date="2018-06" db="EMBL/GenBank/DDBJ databases">
        <title>Genomic Encyclopedia of Type Strains, Phase IV (KMG-IV): sequencing the most valuable type-strain genomes for metagenomic binning, comparative biology and taxonomic classification.</title>
        <authorList>
            <person name="Goeker M."/>
        </authorList>
    </citation>
    <scope>NUCLEOTIDE SEQUENCE [LARGE SCALE GENOMIC DNA]</scope>
    <source>
        <strain evidence="3 4">DSM 45521</strain>
    </source>
</reference>
<evidence type="ECO:0000256" key="2">
    <source>
        <dbReference type="SAM" id="Phobius"/>
    </source>
</evidence>
<feature type="transmembrane region" description="Helical" evidence="2">
    <location>
        <begin position="130"/>
        <end position="154"/>
    </location>
</feature>
<name>A0A318RIH6_WILLI</name>
<dbReference type="InterPro" id="IPR021373">
    <property type="entry name" value="DUF2993"/>
</dbReference>
<keyword evidence="2" id="KW-1133">Transmembrane helix</keyword>
<keyword evidence="4" id="KW-1185">Reference proteome</keyword>
<feature type="region of interest" description="Disordered" evidence="1">
    <location>
        <begin position="244"/>
        <end position="266"/>
    </location>
</feature>
<comment type="caution">
    <text evidence="3">The sequence shown here is derived from an EMBL/GenBank/DDBJ whole genome shotgun (WGS) entry which is preliminary data.</text>
</comment>
<evidence type="ECO:0000313" key="4">
    <source>
        <dbReference type="Proteomes" id="UP000247591"/>
    </source>
</evidence>
<keyword evidence="2" id="KW-0472">Membrane</keyword>
<protein>
    <recommendedName>
        <fullName evidence="5">DUF2993 family protein</fullName>
    </recommendedName>
</protein>
<feature type="region of interest" description="Disordered" evidence="1">
    <location>
        <begin position="1"/>
        <end position="125"/>
    </location>
</feature>
<dbReference type="RefSeq" id="WP_158539989.1">
    <property type="nucleotide sequence ID" value="NZ_QJSP01000011.1"/>
</dbReference>
<sequence length="394" mass="40409">MNNREDAESNPAGGPPDSTAGPAEGSDPTTPAAPADPTPPGAKTPGIAQNQADDPSPATDQFAPVPPGSIPQAYTQERHDTAQLEVPPDDGRPDGFAPYSGPPTDGPPPDGFGPGGGGVSPQRPKRRKGLIAGVVALSIVLLLVISGVGSELYLRSKAKDCMEQSFGQLTGASTSVSLSKQPMLFQWVSGKIPYVQVDTSDEGDSDMKLHARGDDITTGDNTTTIGGLKGEGYVPFGRIMELSQQDTTTQPTTPSPDQGGGLSGLLGSMGGGMTVESVTGNAAAGTVTLKASFSLLGIPIPAETELKPITQNGKLTFEVVNASALTLGIPNSWAQTLVDQVSAGMFPPLFDDVNFDRLSVSDKGVEFAFSGNDIALTQENVGASDSNAETCSVV</sequence>
<keyword evidence="2" id="KW-0812">Transmembrane</keyword>
<dbReference type="OrthoDB" id="4201904at2"/>
<dbReference type="EMBL" id="QJSP01000011">
    <property type="protein sequence ID" value="PYE15092.1"/>
    <property type="molecule type" value="Genomic_DNA"/>
</dbReference>
<evidence type="ECO:0008006" key="5">
    <source>
        <dbReference type="Google" id="ProtNLM"/>
    </source>
</evidence>
<gene>
    <name evidence="3" type="ORF">DFR67_111168</name>
</gene>
<proteinExistence type="predicted"/>
<dbReference type="Proteomes" id="UP000247591">
    <property type="component" value="Unassembled WGS sequence"/>
</dbReference>